<sequence length="323" mass="35853">MADAEEFEVEAIVEERVHNGRIQYCIKWKGWGAEYNSWEPEECLTNCSRVLTKWKKNAYLECTPSNQSVRSTSSNLQALAHRTPPLSSVGLRRQQVEAPSQFPQDDRTLSKPITQQKSSASVPKRSRDEASLTTPARSCDHTSSDLHLTAMRKTADEEAPISQHKPKRVKGTHLQVQQGDLNKLTAAAAPSEEQEGPNPLSSSASAQSSAGTPRRERARTDLVVLALDAQLLQKSFVKLQDSEPPTRKLVAIDPANDTTEYVYDGHVYGWLGTREDGEEILRIAELNMDGIPTYTGLTVECAHKQAKAVTRWKRGVMGIAEFT</sequence>
<dbReference type="Pfam" id="PF00385">
    <property type="entry name" value="Chromo"/>
    <property type="match status" value="1"/>
</dbReference>
<reference evidence="5 6" key="1">
    <citation type="journal article" date="2024" name="Science">
        <title>Giant polyketide synthase enzymes in the biosynthesis of giant marine polyether toxins.</title>
        <authorList>
            <person name="Fallon T.R."/>
            <person name="Shende V.V."/>
            <person name="Wierzbicki I.H."/>
            <person name="Pendleton A.L."/>
            <person name="Watervoot N.F."/>
            <person name="Auber R.P."/>
            <person name="Gonzalez D.J."/>
            <person name="Wisecaver J.H."/>
            <person name="Moore B.S."/>
        </authorList>
    </citation>
    <scope>NUCLEOTIDE SEQUENCE [LARGE SCALE GENOMIC DNA]</scope>
    <source>
        <strain evidence="5 6">12B1</strain>
    </source>
</reference>
<comment type="subcellular location">
    <subcellularLocation>
        <location evidence="1">Nucleus</location>
    </subcellularLocation>
</comment>
<keyword evidence="6" id="KW-1185">Reference proteome</keyword>
<accession>A0AB34JQM5</accession>
<feature type="region of interest" description="Disordered" evidence="3">
    <location>
        <begin position="84"/>
        <end position="175"/>
    </location>
</feature>
<protein>
    <recommendedName>
        <fullName evidence="4">Chromo domain-containing protein</fullName>
    </recommendedName>
</protein>
<dbReference type="InterPro" id="IPR051219">
    <property type="entry name" value="Heterochromatin_chromo-domain"/>
</dbReference>
<dbReference type="CDD" id="cd00024">
    <property type="entry name" value="CD_CSD"/>
    <property type="match status" value="1"/>
</dbReference>
<comment type="caution">
    <text evidence="5">The sequence shown here is derived from an EMBL/GenBank/DDBJ whole genome shotgun (WGS) entry which is preliminary data.</text>
</comment>
<dbReference type="InterPro" id="IPR023780">
    <property type="entry name" value="Chromo_domain"/>
</dbReference>
<dbReference type="SUPFAM" id="SSF54160">
    <property type="entry name" value="Chromo domain-like"/>
    <property type="match status" value="1"/>
</dbReference>
<dbReference type="PROSITE" id="PS00598">
    <property type="entry name" value="CHROMO_1"/>
    <property type="match status" value="1"/>
</dbReference>
<dbReference type="EMBL" id="JBGBPQ010000005">
    <property type="protein sequence ID" value="KAL1524256.1"/>
    <property type="molecule type" value="Genomic_DNA"/>
</dbReference>
<evidence type="ECO:0000256" key="1">
    <source>
        <dbReference type="ARBA" id="ARBA00004123"/>
    </source>
</evidence>
<dbReference type="InterPro" id="IPR016197">
    <property type="entry name" value="Chromo-like_dom_sf"/>
</dbReference>
<dbReference type="AlphaFoldDB" id="A0AB34JQM5"/>
<gene>
    <name evidence="5" type="ORF">AB1Y20_019160</name>
</gene>
<feature type="region of interest" description="Disordered" evidence="3">
    <location>
        <begin position="188"/>
        <end position="216"/>
    </location>
</feature>
<dbReference type="InterPro" id="IPR000953">
    <property type="entry name" value="Chromo/chromo_shadow_dom"/>
</dbReference>
<evidence type="ECO:0000256" key="3">
    <source>
        <dbReference type="SAM" id="MobiDB-lite"/>
    </source>
</evidence>
<keyword evidence="2" id="KW-0539">Nucleus</keyword>
<proteinExistence type="predicted"/>
<evidence type="ECO:0000256" key="2">
    <source>
        <dbReference type="ARBA" id="ARBA00023242"/>
    </source>
</evidence>
<organism evidence="5 6">
    <name type="scientific">Prymnesium parvum</name>
    <name type="common">Toxic golden alga</name>
    <dbReference type="NCBI Taxonomy" id="97485"/>
    <lineage>
        <taxon>Eukaryota</taxon>
        <taxon>Haptista</taxon>
        <taxon>Haptophyta</taxon>
        <taxon>Prymnesiophyceae</taxon>
        <taxon>Prymnesiales</taxon>
        <taxon>Prymnesiaceae</taxon>
        <taxon>Prymnesium</taxon>
    </lineage>
</organism>
<dbReference type="PRINTS" id="PR00504">
    <property type="entry name" value="CHROMODOMAIN"/>
</dbReference>
<dbReference type="SMART" id="SM00298">
    <property type="entry name" value="CHROMO"/>
    <property type="match status" value="1"/>
</dbReference>
<feature type="compositionally biased region" description="Low complexity" evidence="3">
    <location>
        <begin position="201"/>
        <end position="210"/>
    </location>
</feature>
<dbReference type="PROSITE" id="PS50013">
    <property type="entry name" value="CHROMO_2"/>
    <property type="match status" value="1"/>
</dbReference>
<dbReference type="InterPro" id="IPR023779">
    <property type="entry name" value="Chromodomain_CS"/>
</dbReference>
<dbReference type="Proteomes" id="UP001515480">
    <property type="component" value="Unassembled WGS sequence"/>
</dbReference>
<dbReference type="InterPro" id="IPR017984">
    <property type="entry name" value="Chromo_dom_subgr"/>
</dbReference>
<dbReference type="GO" id="GO:0005634">
    <property type="term" value="C:nucleus"/>
    <property type="evidence" value="ECO:0007669"/>
    <property type="project" value="UniProtKB-SubCell"/>
</dbReference>
<dbReference type="PANTHER" id="PTHR22812">
    <property type="entry name" value="CHROMOBOX PROTEIN"/>
    <property type="match status" value="1"/>
</dbReference>
<evidence type="ECO:0000313" key="5">
    <source>
        <dbReference type="EMBL" id="KAL1524256.1"/>
    </source>
</evidence>
<feature type="domain" description="Chromo" evidence="4">
    <location>
        <begin position="7"/>
        <end position="66"/>
    </location>
</feature>
<feature type="compositionally biased region" description="Polar residues" evidence="3">
    <location>
        <begin position="111"/>
        <end position="121"/>
    </location>
</feature>
<evidence type="ECO:0000259" key="4">
    <source>
        <dbReference type="PROSITE" id="PS50013"/>
    </source>
</evidence>
<dbReference type="Gene3D" id="2.40.50.40">
    <property type="match status" value="1"/>
</dbReference>
<name>A0AB34JQM5_PRYPA</name>
<evidence type="ECO:0000313" key="6">
    <source>
        <dbReference type="Proteomes" id="UP001515480"/>
    </source>
</evidence>